<dbReference type="Gene3D" id="2.60.40.1120">
    <property type="entry name" value="Carboxypeptidase-like, regulatory domain"/>
    <property type="match status" value="1"/>
</dbReference>
<sequence>MDASRNLLVQSGNQSQSTIRHVYKVFILLAITVTIHVHSLDFVYHQDIGQVLHNIHEKCPNLTRVYTIGSSVKGRSLWVIEISDNPGEHEVGEPEFKYIANMHGNEPAGRELLLQLANHLCRKYSRDRRVQRLVNNTRIHLMPCMNPDGFHESYLVYNRTGEVPPFYGRGNANGVDLNRNFPDLISIYYENERTNGPNHHITRTPQPEDPIMQPEVEAVIAWMHKHPFVLSANLHEGELVANYPFDTSRTNRNFYSACPDDELFRHLATTYAENHATMRDRKNLCPYGGAHLFENGITNGADWYSVTGSMQDYNYLATNCFDITTELGCTKFPPENRLREIWDDNRESLLKFLEKAQMGVHGVVRSQNGSRIRDAVVEVAGPRIGHDVTTAKDGDFWRLLLPGLYTINFHAEGFKSKSETVTVRKGKTTWVEVTMETETIDVECFSRQWKDLEENALPHLKALVKRMGFHPGRRCPSKVETIIAEKLFIP</sequence>
<evidence type="ECO:0000256" key="12">
    <source>
        <dbReference type="PROSITE-ProRule" id="PRU01379"/>
    </source>
</evidence>
<dbReference type="SUPFAM" id="SSF49464">
    <property type="entry name" value="Carboxypeptidase regulatory domain-like"/>
    <property type="match status" value="1"/>
</dbReference>
<evidence type="ECO:0000256" key="9">
    <source>
        <dbReference type="ARBA" id="ARBA00022833"/>
    </source>
</evidence>
<dbReference type="GO" id="GO:0016485">
    <property type="term" value="P:protein processing"/>
    <property type="evidence" value="ECO:0007669"/>
    <property type="project" value="TreeGrafter"/>
</dbReference>
<dbReference type="Proteomes" id="UP001152320">
    <property type="component" value="Chromosome 7"/>
</dbReference>
<name>A0A9Q1H7J0_HOLLE</name>
<evidence type="ECO:0000256" key="10">
    <source>
        <dbReference type="ARBA" id="ARBA00023049"/>
    </source>
</evidence>
<keyword evidence="11" id="KW-0325">Glycoprotein</keyword>
<evidence type="ECO:0000256" key="7">
    <source>
        <dbReference type="ARBA" id="ARBA00022729"/>
    </source>
</evidence>
<keyword evidence="6" id="KW-0479">Metal-binding</keyword>
<dbReference type="SMART" id="SM00631">
    <property type="entry name" value="Zn_pept"/>
    <property type="match status" value="1"/>
</dbReference>
<comment type="similarity">
    <text evidence="3 12">Belongs to the peptidase M14 family.</text>
</comment>
<evidence type="ECO:0000313" key="15">
    <source>
        <dbReference type="Proteomes" id="UP001152320"/>
    </source>
</evidence>
<keyword evidence="5" id="KW-0645">Protease</keyword>
<proteinExistence type="inferred from homology"/>
<evidence type="ECO:0000256" key="11">
    <source>
        <dbReference type="ARBA" id="ARBA00023180"/>
    </source>
</evidence>
<gene>
    <name evidence="14" type="ORF">HOLleu_16039</name>
</gene>
<evidence type="ECO:0000256" key="3">
    <source>
        <dbReference type="ARBA" id="ARBA00005988"/>
    </source>
</evidence>
<dbReference type="CDD" id="cd03858">
    <property type="entry name" value="M14_CP_N-E_like"/>
    <property type="match status" value="1"/>
</dbReference>
<comment type="subcellular location">
    <subcellularLocation>
        <location evidence="2">Secreted</location>
    </subcellularLocation>
</comment>
<dbReference type="FunFam" id="3.40.630.10:FF:000013">
    <property type="entry name" value="carboxypeptidase N catalytic chain"/>
    <property type="match status" value="1"/>
</dbReference>
<dbReference type="PROSITE" id="PS52035">
    <property type="entry name" value="PEPTIDASE_M14"/>
    <property type="match status" value="1"/>
</dbReference>
<dbReference type="CDD" id="cd11308">
    <property type="entry name" value="Peptidase_M14NE-CP-C_like"/>
    <property type="match status" value="1"/>
</dbReference>
<dbReference type="OrthoDB" id="10249045at2759"/>
<reference evidence="14" key="1">
    <citation type="submission" date="2021-10" db="EMBL/GenBank/DDBJ databases">
        <title>Tropical sea cucumber genome reveals ecological adaptation and Cuvierian tubules defense mechanism.</title>
        <authorList>
            <person name="Chen T."/>
        </authorList>
    </citation>
    <scope>NUCLEOTIDE SEQUENCE</scope>
    <source>
        <strain evidence="14">Nanhai2018</strain>
        <tissue evidence="14">Muscle</tissue>
    </source>
</reference>
<dbReference type="InterPro" id="IPR008969">
    <property type="entry name" value="CarboxyPept-like_regulatory"/>
</dbReference>
<keyword evidence="7" id="KW-0732">Signal</keyword>
<comment type="caution">
    <text evidence="14">The sequence shown here is derived from an EMBL/GenBank/DDBJ whole genome shotgun (WGS) entry which is preliminary data.</text>
</comment>
<dbReference type="AlphaFoldDB" id="A0A9Q1H7J0"/>
<dbReference type="PRINTS" id="PR00765">
    <property type="entry name" value="CRBOXYPTASEA"/>
</dbReference>
<dbReference type="InterPro" id="IPR000834">
    <property type="entry name" value="Peptidase_M14"/>
</dbReference>
<evidence type="ECO:0000313" key="14">
    <source>
        <dbReference type="EMBL" id="KAJ8038577.1"/>
    </source>
</evidence>
<dbReference type="PANTHER" id="PTHR11532">
    <property type="entry name" value="PROTEASE M14 CARBOXYPEPTIDASE"/>
    <property type="match status" value="1"/>
</dbReference>
<keyword evidence="15" id="KW-1185">Reference proteome</keyword>
<keyword evidence="10" id="KW-0482">Metalloprotease</keyword>
<evidence type="ECO:0000256" key="4">
    <source>
        <dbReference type="ARBA" id="ARBA00022525"/>
    </source>
</evidence>
<comment type="cofactor">
    <cofactor evidence="1">
        <name>Zn(2+)</name>
        <dbReference type="ChEBI" id="CHEBI:29105"/>
    </cofactor>
</comment>
<dbReference type="Gene3D" id="3.40.630.10">
    <property type="entry name" value="Zn peptidases"/>
    <property type="match status" value="1"/>
</dbReference>
<accession>A0A9Q1H7J0</accession>
<keyword evidence="8" id="KW-0378">Hydrolase</keyword>
<dbReference type="PANTHER" id="PTHR11532:SF62">
    <property type="entry name" value="CARBOXYPEPTIDASE D"/>
    <property type="match status" value="1"/>
</dbReference>
<dbReference type="GO" id="GO:0004181">
    <property type="term" value="F:metallocarboxypeptidase activity"/>
    <property type="evidence" value="ECO:0007669"/>
    <property type="project" value="InterPro"/>
</dbReference>
<dbReference type="GO" id="GO:0008270">
    <property type="term" value="F:zinc ion binding"/>
    <property type="evidence" value="ECO:0007669"/>
    <property type="project" value="InterPro"/>
</dbReference>
<protein>
    <submittedName>
        <fullName evidence="14">Carboxypeptidase E</fullName>
    </submittedName>
</protein>
<feature type="active site" description="Proton donor/acceptor" evidence="12">
    <location>
        <position position="326"/>
    </location>
</feature>
<evidence type="ECO:0000256" key="2">
    <source>
        <dbReference type="ARBA" id="ARBA00004613"/>
    </source>
</evidence>
<feature type="domain" description="Peptidase M14" evidence="13">
    <location>
        <begin position="36"/>
        <end position="356"/>
    </location>
</feature>
<dbReference type="GO" id="GO:0006518">
    <property type="term" value="P:peptide metabolic process"/>
    <property type="evidence" value="ECO:0007669"/>
    <property type="project" value="TreeGrafter"/>
</dbReference>
<evidence type="ECO:0000259" key="13">
    <source>
        <dbReference type="PROSITE" id="PS52035"/>
    </source>
</evidence>
<evidence type="ECO:0000256" key="1">
    <source>
        <dbReference type="ARBA" id="ARBA00001947"/>
    </source>
</evidence>
<evidence type="ECO:0000256" key="8">
    <source>
        <dbReference type="ARBA" id="ARBA00022801"/>
    </source>
</evidence>
<organism evidence="14 15">
    <name type="scientific">Holothuria leucospilota</name>
    <name type="common">Black long sea cucumber</name>
    <name type="synonym">Mertensiothuria leucospilota</name>
    <dbReference type="NCBI Taxonomy" id="206669"/>
    <lineage>
        <taxon>Eukaryota</taxon>
        <taxon>Metazoa</taxon>
        <taxon>Echinodermata</taxon>
        <taxon>Eleutherozoa</taxon>
        <taxon>Echinozoa</taxon>
        <taxon>Holothuroidea</taxon>
        <taxon>Aspidochirotacea</taxon>
        <taxon>Aspidochirotida</taxon>
        <taxon>Holothuriidae</taxon>
        <taxon>Holothuria</taxon>
    </lineage>
</organism>
<dbReference type="Pfam" id="PF00246">
    <property type="entry name" value="Peptidase_M14"/>
    <property type="match status" value="1"/>
</dbReference>
<dbReference type="InterPro" id="IPR050753">
    <property type="entry name" value="Peptidase_M14_domain"/>
</dbReference>
<dbReference type="SUPFAM" id="SSF53187">
    <property type="entry name" value="Zn-dependent exopeptidases"/>
    <property type="match status" value="1"/>
</dbReference>
<keyword evidence="4" id="KW-0964">Secreted</keyword>
<evidence type="ECO:0000256" key="6">
    <source>
        <dbReference type="ARBA" id="ARBA00022723"/>
    </source>
</evidence>
<keyword evidence="9" id="KW-0862">Zinc</keyword>
<evidence type="ECO:0000256" key="5">
    <source>
        <dbReference type="ARBA" id="ARBA00022670"/>
    </source>
</evidence>
<keyword evidence="14" id="KW-0121">Carboxypeptidase</keyword>
<dbReference type="GO" id="GO:0005615">
    <property type="term" value="C:extracellular space"/>
    <property type="evidence" value="ECO:0007669"/>
    <property type="project" value="TreeGrafter"/>
</dbReference>
<dbReference type="EMBL" id="JAIZAY010000007">
    <property type="protein sequence ID" value="KAJ8038577.1"/>
    <property type="molecule type" value="Genomic_DNA"/>
</dbReference>
<dbReference type="Pfam" id="PF13620">
    <property type="entry name" value="CarboxypepD_reg"/>
    <property type="match status" value="1"/>
</dbReference>